<dbReference type="EMBL" id="JAHRIQ010092890">
    <property type="protein sequence ID" value="MEQ2250737.1"/>
    <property type="molecule type" value="Genomic_DNA"/>
</dbReference>
<evidence type="ECO:0000313" key="2">
    <source>
        <dbReference type="Proteomes" id="UP001482620"/>
    </source>
</evidence>
<comment type="caution">
    <text evidence="1">The sequence shown here is derived from an EMBL/GenBank/DDBJ whole genome shotgun (WGS) entry which is preliminary data.</text>
</comment>
<keyword evidence="2" id="KW-1185">Reference proteome</keyword>
<protein>
    <submittedName>
        <fullName evidence="1">Uncharacterized protein</fullName>
    </submittedName>
</protein>
<evidence type="ECO:0000313" key="1">
    <source>
        <dbReference type="EMBL" id="MEQ2250737.1"/>
    </source>
</evidence>
<organism evidence="1 2">
    <name type="scientific">Ilyodon furcidens</name>
    <name type="common">goldbreast splitfin</name>
    <dbReference type="NCBI Taxonomy" id="33524"/>
    <lineage>
        <taxon>Eukaryota</taxon>
        <taxon>Metazoa</taxon>
        <taxon>Chordata</taxon>
        <taxon>Craniata</taxon>
        <taxon>Vertebrata</taxon>
        <taxon>Euteleostomi</taxon>
        <taxon>Actinopterygii</taxon>
        <taxon>Neopterygii</taxon>
        <taxon>Teleostei</taxon>
        <taxon>Neoteleostei</taxon>
        <taxon>Acanthomorphata</taxon>
        <taxon>Ovalentaria</taxon>
        <taxon>Atherinomorphae</taxon>
        <taxon>Cyprinodontiformes</taxon>
        <taxon>Goodeidae</taxon>
        <taxon>Ilyodon</taxon>
    </lineage>
</organism>
<accession>A0ABV0V1S9</accession>
<proteinExistence type="predicted"/>
<sequence>MERELMSFGNSPVYLVQSRFKGPCSEKVRPLERTANNVHNDHSFLKKKINYLSIMTLVHIIPVALVFPQHLHGTEAAGTCFDSQTEVQLRFEALDQGSATGHFTCPP</sequence>
<dbReference type="Proteomes" id="UP001482620">
    <property type="component" value="Unassembled WGS sequence"/>
</dbReference>
<reference evidence="1 2" key="1">
    <citation type="submission" date="2021-06" db="EMBL/GenBank/DDBJ databases">
        <authorList>
            <person name="Palmer J.M."/>
        </authorList>
    </citation>
    <scope>NUCLEOTIDE SEQUENCE [LARGE SCALE GENOMIC DNA]</scope>
    <source>
        <strain evidence="2">if_2019</strain>
        <tissue evidence="1">Muscle</tissue>
    </source>
</reference>
<gene>
    <name evidence="1" type="ORF">ILYODFUR_003888</name>
</gene>
<name>A0ABV0V1S9_9TELE</name>